<evidence type="ECO:0000313" key="1">
    <source>
        <dbReference type="EMBL" id="KTR96466.1"/>
    </source>
</evidence>
<dbReference type="EMBL" id="LDRT01000010">
    <property type="protein sequence ID" value="KTR96466.1"/>
    <property type="molecule type" value="Genomic_DNA"/>
</dbReference>
<dbReference type="Proteomes" id="UP000075025">
    <property type="component" value="Unassembled WGS sequence"/>
</dbReference>
<accession>A0A147F0V2</accession>
<protein>
    <submittedName>
        <fullName evidence="1">Uncharacterized protein</fullName>
    </submittedName>
</protein>
<dbReference type="PATRIC" id="fig|2033.6.peg.68"/>
<gene>
    <name evidence="1" type="ORF">NS220_01970</name>
</gene>
<proteinExistence type="predicted"/>
<evidence type="ECO:0000313" key="2">
    <source>
        <dbReference type="Proteomes" id="UP000075025"/>
    </source>
</evidence>
<dbReference type="AlphaFoldDB" id="A0A147F0V2"/>
<comment type="caution">
    <text evidence="1">The sequence shown here is derived from an EMBL/GenBank/DDBJ whole genome shotgun (WGS) entry which is preliminary data.</text>
</comment>
<reference evidence="1 2" key="1">
    <citation type="journal article" date="2016" name="Front. Microbiol.">
        <title>Genomic Resource of Rice Seed Associated Bacteria.</title>
        <authorList>
            <person name="Midha S."/>
            <person name="Bansal K."/>
            <person name="Sharma S."/>
            <person name="Kumar N."/>
            <person name="Patil P.P."/>
            <person name="Chaudhry V."/>
            <person name="Patil P.B."/>
        </authorList>
    </citation>
    <scope>NUCLEOTIDE SEQUENCE [LARGE SCALE GENOMIC DNA]</scope>
    <source>
        <strain evidence="1 2">NS220</strain>
    </source>
</reference>
<sequence>MSELDAIVKRLTSLRAYSALGMMGAGLLTTAARDGVFRALGWTGAMAPEQLFLPLHRGGHHPVSISEATSVLADADYTPTFWAWSNLLALELGQSLGELRYLDNRPSFEFARHVRNAVAHGGTFDIRHMVGPAGFAEFEIVPALNGTPLADFVSPGDVMALFESVLDDLRNDFLE</sequence>
<name>A0A147F0V2_MICTE</name>
<organism evidence="1 2">
    <name type="scientific">Microbacterium testaceum</name>
    <name type="common">Aureobacterium testaceum</name>
    <name type="synonym">Brevibacterium testaceum</name>
    <dbReference type="NCBI Taxonomy" id="2033"/>
    <lineage>
        <taxon>Bacteria</taxon>
        <taxon>Bacillati</taxon>
        <taxon>Actinomycetota</taxon>
        <taxon>Actinomycetes</taxon>
        <taxon>Micrococcales</taxon>
        <taxon>Microbacteriaceae</taxon>
        <taxon>Microbacterium</taxon>
    </lineage>
</organism>